<feature type="domain" description="SLH" evidence="2">
    <location>
        <begin position="143"/>
        <end position="206"/>
    </location>
</feature>
<keyword evidence="4" id="KW-1185">Reference proteome</keyword>
<dbReference type="Gene3D" id="2.50.20.20">
    <property type="match status" value="1"/>
</dbReference>
<dbReference type="PANTHER" id="PTHR43308">
    <property type="entry name" value="OUTER MEMBRANE PROTEIN ALPHA-RELATED"/>
    <property type="match status" value="1"/>
</dbReference>
<organism evidence="3 4">
    <name type="scientific">Ureibacillus xyleni</name>
    <dbReference type="NCBI Taxonomy" id="614648"/>
    <lineage>
        <taxon>Bacteria</taxon>
        <taxon>Bacillati</taxon>
        <taxon>Bacillota</taxon>
        <taxon>Bacilli</taxon>
        <taxon>Bacillales</taxon>
        <taxon>Caryophanaceae</taxon>
        <taxon>Ureibacillus</taxon>
    </lineage>
</organism>
<gene>
    <name evidence="3" type="ORF">SAMN05880501_11588</name>
</gene>
<protein>
    <submittedName>
        <fullName evidence="3">S-layer family protein</fullName>
    </submittedName>
</protein>
<feature type="domain" description="SLH" evidence="2">
    <location>
        <begin position="26"/>
        <end position="89"/>
    </location>
</feature>
<dbReference type="Proteomes" id="UP000219636">
    <property type="component" value="Unassembled WGS sequence"/>
</dbReference>
<dbReference type="OrthoDB" id="5845122at2"/>
<sequence length="550" mass="61196">MKKSKIFTVLFALLLILSIPFEKGFAASSFTDVNGDFWAEKEISSFVDLGIVKGYPDQTFRPENTVTRGQAAIMIARGLKLEASNVGSVNYTDIKDDSIKEIAAVTKAGIMKGTNGKFEPNKPLTRAQMATILTNAFKLKGDGSSTFADVAKDHYAYEAIDALVTNKIATGFEDGTFKPEDATTRAQFVVFLSSALNKQAQPNEEVTEEPAVEEEKAEATDNTMAELLKEVYANELALNSYEFDGSMNLGLKFSKSLTSTPEDAAIFKMFEDIKVDIKGAYQKDPMKMEMTMDLTLQGEVETKFSIPMIMTEEKIWVKLPQSPLLQLPEELNGKFIELDFNELTQLSGQPSVSMDLALQTEFTKAIYDIFFDEFSKYYEEVDQKSVAIPADIKVDKVLKFELSNEDLKPVIETLFNKVLPKFLELLENPEYVKALGFKAEDIAMVKEGLASADVSIGEVAGEINNFVDINELSEYIAIHEDQYIGYDKFNLDIAITMEGESLGLKLSYNLGKSKVNEAVNFKIGTPKASEVIPFNKLMEMEAMVPELPQK</sequence>
<dbReference type="AlphaFoldDB" id="A0A285TQP0"/>
<accession>A0A285TQP0</accession>
<evidence type="ECO:0000313" key="4">
    <source>
        <dbReference type="Proteomes" id="UP000219636"/>
    </source>
</evidence>
<reference evidence="4" key="1">
    <citation type="submission" date="2017-08" db="EMBL/GenBank/DDBJ databases">
        <authorList>
            <person name="Varghese N."/>
            <person name="Submissions S."/>
        </authorList>
    </citation>
    <scope>NUCLEOTIDE SEQUENCE [LARGE SCALE GENOMIC DNA]</scope>
    <source>
        <strain evidence="4">JC22</strain>
    </source>
</reference>
<feature type="region of interest" description="Disordered" evidence="1">
    <location>
        <begin position="199"/>
        <end position="219"/>
    </location>
</feature>
<dbReference type="InterPro" id="IPR001119">
    <property type="entry name" value="SLH_dom"/>
</dbReference>
<evidence type="ECO:0000313" key="3">
    <source>
        <dbReference type="EMBL" id="SOC23476.1"/>
    </source>
</evidence>
<dbReference type="RefSeq" id="WP_097074912.1">
    <property type="nucleotide sequence ID" value="NZ_OBMQ01000015.1"/>
</dbReference>
<name>A0A285TQP0_9BACL</name>
<dbReference type="EMBL" id="OBMQ01000015">
    <property type="protein sequence ID" value="SOC23476.1"/>
    <property type="molecule type" value="Genomic_DNA"/>
</dbReference>
<feature type="domain" description="SLH" evidence="2">
    <location>
        <begin position="90"/>
        <end position="142"/>
    </location>
</feature>
<dbReference type="PANTHER" id="PTHR43308:SF5">
    <property type="entry name" value="S-LAYER PROTEIN _ PEPTIDOGLYCAN ENDO-BETA-N-ACETYLGLUCOSAMINIDASE"/>
    <property type="match status" value="1"/>
</dbReference>
<proteinExistence type="predicted"/>
<dbReference type="PROSITE" id="PS51272">
    <property type="entry name" value="SLH"/>
    <property type="match status" value="3"/>
</dbReference>
<dbReference type="Pfam" id="PF00395">
    <property type="entry name" value="SLH"/>
    <property type="match status" value="3"/>
</dbReference>
<dbReference type="InterPro" id="IPR051465">
    <property type="entry name" value="Cell_Envelope_Struct_Comp"/>
</dbReference>
<evidence type="ECO:0000256" key="1">
    <source>
        <dbReference type="SAM" id="MobiDB-lite"/>
    </source>
</evidence>
<evidence type="ECO:0000259" key="2">
    <source>
        <dbReference type="PROSITE" id="PS51272"/>
    </source>
</evidence>